<proteinExistence type="predicted"/>
<name>A0A4U6VL88_SETVI</name>
<dbReference type="EMBL" id="CM016553">
    <property type="protein sequence ID" value="TKW30451.1"/>
    <property type="molecule type" value="Genomic_DNA"/>
</dbReference>
<dbReference type="Proteomes" id="UP000298652">
    <property type="component" value="Chromosome 2"/>
</dbReference>
<dbReference type="AlphaFoldDB" id="A0A4U6VL88"/>
<protein>
    <submittedName>
        <fullName evidence="2">Uncharacterized protein</fullName>
    </submittedName>
</protein>
<dbReference type="Gramene" id="TKW30451">
    <property type="protein sequence ID" value="TKW30451"/>
    <property type="gene ID" value="SEVIR_2G038200v2"/>
</dbReference>
<gene>
    <name evidence="2" type="ORF">SEVIR_2G038200v2</name>
</gene>
<evidence type="ECO:0000256" key="1">
    <source>
        <dbReference type="SAM" id="MobiDB-lite"/>
    </source>
</evidence>
<sequence length="92" mass="9557">MDGPRRAHTVGAASQRQPFASDGSRLRGSPAPRPAPAVTFLRPVVRFAARVAAGGPAATAATILHRAGALPRNRSLERASGSFVVGVRRCLC</sequence>
<feature type="region of interest" description="Disordered" evidence="1">
    <location>
        <begin position="1"/>
        <end position="35"/>
    </location>
</feature>
<accession>A0A4U6VL88</accession>
<evidence type="ECO:0000313" key="3">
    <source>
        <dbReference type="Proteomes" id="UP000298652"/>
    </source>
</evidence>
<evidence type="ECO:0000313" key="2">
    <source>
        <dbReference type="EMBL" id="TKW30451.1"/>
    </source>
</evidence>
<keyword evidence="3" id="KW-1185">Reference proteome</keyword>
<organism evidence="2 3">
    <name type="scientific">Setaria viridis</name>
    <name type="common">Green bristlegrass</name>
    <name type="synonym">Setaria italica subsp. viridis</name>
    <dbReference type="NCBI Taxonomy" id="4556"/>
    <lineage>
        <taxon>Eukaryota</taxon>
        <taxon>Viridiplantae</taxon>
        <taxon>Streptophyta</taxon>
        <taxon>Embryophyta</taxon>
        <taxon>Tracheophyta</taxon>
        <taxon>Spermatophyta</taxon>
        <taxon>Magnoliopsida</taxon>
        <taxon>Liliopsida</taxon>
        <taxon>Poales</taxon>
        <taxon>Poaceae</taxon>
        <taxon>PACMAD clade</taxon>
        <taxon>Panicoideae</taxon>
        <taxon>Panicodae</taxon>
        <taxon>Paniceae</taxon>
        <taxon>Cenchrinae</taxon>
        <taxon>Setaria</taxon>
    </lineage>
</organism>
<reference evidence="2" key="1">
    <citation type="submission" date="2019-03" db="EMBL/GenBank/DDBJ databases">
        <title>WGS assembly of Setaria viridis.</title>
        <authorList>
            <person name="Huang P."/>
            <person name="Jenkins J."/>
            <person name="Grimwood J."/>
            <person name="Barry K."/>
            <person name="Healey A."/>
            <person name="Mamidi S."/>
            <person name="Sreedasyam A."/>
            <person name="Shu S."/>
            <person name="Feldman M."/>
            <person name="Wu J."/>
            <person name="Yu Y."/>
            <person name="Chen C."/>
            <person name="Johnson J."/>
            <person name="Rokhsar D."/>
            <person name="Baxter I."/>
            <person name="Schmutz J."/>
            <person name="Brutnell T."/>
            <person name="Kellogg E."/>
        </authorList>
    </citation>
    <scope>NUCLEOTIDE SEQUENCE [LARGE SCALE GENOMIC DNA]</scope>
</reference>